<evidence type="ECO:0008006" key="7">
    <source>
        <dbReference type="Google" id="ProtNLM"/>
    </source>
</evidence>
<feature type="domain" description="FecR protein" evidence="3">
    <location>
        <begin position="175"/>
        <end position="270"/>
    </location>
</feature>
<dbReference type="InterPro" id="IPR006860">
    <property type="entry name" value="FecR"/>
</dbReference>
<keyword evidence="2" id="KW-0812">Transmembrane</keyword>
<dbReference type="EMBL" id="LWBO01000027">
    <property type="protein sequence ID" value="OQP44303.1"/>
    <property type="molecule type" value="Genomic_DNA"/>
</dbReference>
<dbReference type="PANTHER" id="PTHR30273:SF2">
    <property type="entry name" value="PROTEIN FECR"/>
    <property type="match status" value="1"/>
</dbReference>
<feature type="transmembrane region" description="Helical" evidence="2">
    <location>
        <begin position="67"/>
        <end position="86"/>
    </location>
</feature>
<evidence type="ECO:0000259" key="3">
    <source>
        <dbReference type="Pfam" id="PF04773"/>
    </source>
</evidence>
<protein>
    <recommendedName>
        <fullName evidence="7">Anti-FecI sigma factor, FecR</fullName>
    </recommendedName>
</protein>
<sequence length="416" mass="45213">MDEPIDDLLAQGRDEEVKARINTLLQQPAQTPMPPETAAGVLAAIMAADSASNTPVVGLHRSGNWRLYAACAAMVILVLGAGYFWFQSSGFSHKEQQQEKLADKTVNDVQPGGNKAILTLADGTVIDLDKSNNGTIATQGKTAVRKNIDGELEYRDANSPLTTDYSQNNSPAFNTVSTPNGGQYQVVLPDGSRVWLNAASSIRFPASFTGERKITMTGEAYFEVAHNEKMPFIINVNDKEEVTVLGTHFNINAYGNERAIYTTLLQGSVKVGRRPTSLRQLADTAGDAEMKEQSVVLKPGEQAIAIASPLTTEPADSRHPDKVGNSPLTINHSPNLDQTLAWKNGLFNLAGADLKDFMHQVERWYDVTVQYEGAVPNMVFQGKLNRGVPLSDIIDYLKNLGVSCELSGKVLHVKSK</sequence>
<feature type="region of interest" description="Disordered" evidence="1">
    <location>
        <begin position="309"/>
        <end position="330"/>
    </location>
</feature>
<dbReference type="InterPro" id="IPR032508">
    <property type="entry name" value="FecR_C"/>
</dbReference>
<dbReference type="PANTHER" id="PTHR30273">
    <property type="entry name" value="PERIPLASMIC SIGNAL SENSOR AND SIGMA FACTOR ACTIVATOR FECR-RELATED"/>
    <property type="match status" value="1"/>
</dbReference>
<keyword evidence="6" id="KW-1185">Reference proteome</keyword>
<dbReference type="RefSeq" id="WP_014218108.1">
    <property type="nucleotide sequence ID" value="NZ_LWBO01000027.1"/>
</dbReference>
<keyword evidence="2" id="KW-1133">Transmembrane helix</keyword>
<evidence type="ECO:0000259" key="4">
    <source>
        <dbReference type="Pfam" id="PF16344"/>
    </source>
</evidence>
<organism evidence="5 6">
    <name type="scientific">Niastella koreensis</name>
    <dbReference type="NCBI Taxonomy" id="354356"/>
    <lineage>
        <taxon>Bacteria</taxon>
        <taxon>Pseudomonadati</taxon>
        <taxon>Bacteroidota</taxon>
        <taxon>Chitinophagia</taxon>
        <taxon>Chitinophagales</taxon>
        <taxon>Chitinophagaceae</taxon>
        <taxon>Niastella</taxon>
    </lineage>
</organism>
<dbReference type="Pfam" id="PF04773">
    <property type="entry name" value="FecR"/>
    <property type="match status" value="1"/>
</dbReference>
<keyword evidence="2" id="KW-0472">Membrane</keyword>
<dbReference type="Proteomes" id="UP000192277">
    <property type="component" value="Unassembled WGS sequence"/>
</dbReference>
<dbReference type="Pfam" id="PF16344">
    <property type="entry name" value="FecR_C"/>
    <property type="match status" value="1"/>
</dbReference>
<reference evidence="5 6" key="1">
    <citation type="submission" date="2016-04" db="EMBL/GenBank/DDBJ databases">
        <authorList>
            <person name="Chen L."/>
            <person name="Zhuang W."/>
            <person name="Wang G."/>
        </authorList>
    </citation>
    <scope>NUCLEOTIDE SEQUENCE [LARGE SCALE GENOMIC DNA]</scope>
    <source>
        <strain evidence="6">GR20</strain>
    </source>
</reference>
<gene>
    <name evidence="5" type="ORF">A4D02_35190</name>
</gene>
<dbReference type="InterPro" id="IPR012373">
    <property type="entry name" value="Ferrdict_sens_TM"/>
</dbReference>
<name>A0ABX3NSN0_9BACT</name>
<evidence type="ECO:0000256" key="2">
    <source>
        <dbReference type="SAM" id="Phobius"/>
    </source>
</evidence>
<feature type="domain" description="Protein FecR C-terminal" evidence="4">
    <location>
        <begin position="348"/>
        <end position="407"/>
    </location>
</feature>
<dbReference type="Gene3D" id="2.60.120.1440">
    <property type="match status" value="1"/>
</dbReference>
<accession>A0ABX3NSN0</accession>
<evidence type="ECO:0000313" key="6">
    <source>
        <dbReference type="Proteomes" id="UP000192277"/>
    </source>
</evidence>
<dbReference type="Gene3D" id="3.55.50.30">
    <property type="match status" value="1"/>
</dbReference>
<comment type="caution">
    <text evidence="5">The sequence shown here is derived from an EMBL/GenBank/DDBJ whole genome shotgun (WGS) entry which is preliminary data.</text>
</comment>
<proteinExistence type="predicted"/>
<evidence type="ECO:0000256" key="1">
    <source>
        <dbReference type="SAM" id="MobiDB-lite"/>
    </source>
</evidence>
<evidence type="ECO:0000313" key="5">
    <source>
        <dbReference type="EMBL" id="OQP44303.1"/>
    </source>
</evidence>